<proteinExistence type="predicted"/>
<accession>A0A4R1BAW7</accession>
<sequence>MKKILLFSIFLACATCVLAQQPNTLHKGRVLLGFSLTGSTSTSRVDNGPTTVGTTALYLAPSVSYFYKDNNALGLAFSYGRQKYSGDRESGGPTAESWGAALERSRYWPIGAGFALAAHLDLGYRHSLTRNYNNSVEQRSTDDAISLYLEPGVTYAFRNRLLIELGLNAAAGIQYFHSRSTDDTGRKTTGSSYGVYTSIGQQYPLFFSMNILLGK</sequence>
<name>A0A4R1BAW7_9BACT</name>
<reference evidence="2 3" key="1">
    <citation type="submission" date="2019-03" db="EMBL/GenBank/DDBJ databases">
        <authorList>
            <person name="Kim M.K.M."/>
        </authorList>
    </citation>
    <scope>NUCLEOTIDE SEQUENCE [LARGE SCALE GENOMIC DNA]</scope>
    <source>
        <strain evidence="2 3">17J68-12</strain>
    </source>
</reference>
<dbReference type="AlphaFoldDB" id="A0A4R1BAW7"/>
<feature type="chain" id="PRO_5020790581" evidence="1">
    <location>
        <begin position="20"/>
        <end position="215"/>
    </location>
</feature>
<evidence type="ECO:0000256" key="1">
    <source>
        <dbReference type="SAM" id="SignalP"/>
    </source>
</evidence>
<dbReference type="OrthoDB" id="766930at2"/>
<gene>
    <name evidence="2" type="ORF">EPD60_08630</name>
</gene>
<organism evidence="2 3">
    <name type="scientific">Flaviaesturariibacter flavus</name>
    <dbReference type="NCBI Taxonomy" id="2502780"/>
    <lineage>
        <taxon>Bacteria</taxon>
        <taxon>Pseudomonadati</taxon>
        <taxon>Bacteroidota</taxon>
        <taxon>Chitinophagia</taxon>
        <taxon>Chitinophagales</taxon>
        <taxon>Chitinophagaceae</taxon>
        <taxon>Flaviaestuariibacter</taxon>
    </lineage>
</organism>
<dbReference type="SUPFAM" id="SSF103515">
    <property type="entry name" value="Autotransporter"/>
    <property type="match status" value="1"/>
</dbReference>
<evidence type="ECO:0000313" key="2">
    <source>
        <dbReference type="EMBL" id="TCJ14068.1"/>
    </source>
</evidence>
<comment type="caution">
    <text evidence="2">The sequence shown here is derived from an EMBL/GenBank/DDBJ whole genome shotgun (WGS) entry which is preliminary data.</text>
</comment>
<dbReference type="EMBL" id="SJZI01000042">
    <property type="protein sequence ID" value="TCJ14068.1"/>
    <property type="molecule type" value="Genomic_DNA"/>
</dbReference>
<keyword evidence="3" id="KW-1185">Reference proteome</keyword>
<protein>
    <submittedName>
        <fullName evidence="2">Autotransporter domain-containing protein</fullName>
    </submittedName>
</protein>
<keyword evidence="1" id="KW-0732">Signal</keyword>
<dbReference type="Proteomes" id="UP000295334">
    <property type="component" value="Unassembled WGS sequence"/>
</dbReference>
<dbReference type="InterPro" id="IPR036709">
    <property type="entry name" value="Autotransporte_beta_dom_sf"/>
</dbReference>
<dbReference type="RefSeq" id="WP_131448827.1">
    <property type="nucleotide sequence ID" value="NZ_SJZI01000042.1"/>
</dbReference>
<evidence type="ECO:0000313" key="3">
    <source>
        <dbReference type="Proteomes" id="UP000295334"/>
    </source>
</evidence>
<feature type="signal peptide" evidence="1">
    <location>
        <begin position="1"/>
        <end position="19"/>
    </location>
</feature>